<dbReference type="KEGG" id="nia:A8C56_15485"/>
<organism evidence="2 3">
    <name type="scientific">Niabella ginsenosidivorans</name>
    <dbReference type="NCBI Taxonomy" id="1176587"/>
    <lineage>
        <taxon>Bacteria</taxon>
        <taxon>Pseudomonadati</taxon>
        <taxon>Bacteroidota</taxon>
        <taxon>Chitinophagia</taxon>
        <taxon>Chitinophagales</taxon>
        <taxon>Chitinophagaceae</taxon>
        <taxon>Niabella</taxon>
    </lineage>
</organism>
<reference evidence="2 3" key="1">
    <citation type="submission" date="2016-05" db="EMBL/GenBank/DDBJ databases">
        <title>Niabella ginsenosidivorans BS26 whole genome sequencing.</title>
        <authorList>
            <person name="Im W.T."/>
            <person name="Siddiqi M.Z."/>
        </authorList>
    </citation>
    <scope>NUCLEOTIDE SEQUENCE [LARGE SCALE GENOMIC DNA]</scope>
    <source>
        <strain evidence="2 3">BS26</strain>
    </source>
</reference>
<dbReference type="CDD" id="cd00093">
    <property type="entry name" value="HTH_XRE"/>
    <property type="match status" value="1"/>
</dbReference>
<evidence type="ECO:0000259" key="1">
    <source>
        <dbReference type="PROSITE" id="PS50943"/>
    </source>
</evidence>
<dbReference type="AlphaFoldDB" id="A0A1A9I699"/>
<dbReference type="InterPro" id="IPR010982">
    <property type="entry name" value="Lambda_DNA-bd_dom_sf"/>
</dbReference>
<feature type="domain" description="HTH cro/C1-type" evidence="1">
    <location>
        <begin position="1"/>
        <end position="35"/>
    </location>
</feature>
<evidence type="ECO:0000313" key="2">
    <source>
        <dbReference type="EMBL" id="ANH82182.1"/>
    </source>
</evidence>
<dbReference type="InterPro" id="IPR001387">
    <property type="entry name" value="Cro/C1-type_HTH"/>
</dbReference>
<dbReference type="OrthoDB" id="1359946at2"/>
<dbReference type="GO" id="GO:0003677">
    <property type="term" value="F:DNA binding"/>
    <property type="evidence" value="ECO:0007669"/>
    <property type="project" value="InterPro"/>
</dbReference>
<dbReference type="Gene3D" id="1.10.260.40">
    <property type="entry name" value="lambda repressor-like DNA-binding domains"/>
    <property type="match status" value="1"/>
</dbReference>
<dbReference type="Proteomes" id="UP000077667">
    <property type="component" value="Chromosome"/>
</dbReference>
<keyword evidence="3" id="KW-1185">Reference proteome</keyword>
<protein>
    <recommendedName>
        <fullName evidence="1">HTH cro/C1-type domain-containing protein</fullName>
    </recommendedName>
</protein>
<accession>A0A1A9I699</accession>
<evidence type="ECO:0000313" key="3">
    <source>
        <dbReference type="Proteomes" id="UP000077667"/>
    </source>
</evidence>
<dbReference type="RefSeq" id="WP_067757897.1">
    <property type="nucleotide sequence ID" value="NZ_CP015772.1"/>
</dbReference>
<dbReference type="PROSITE" id="PS50943">
    <property type="entry name" value="HTH_CROC1"/>
    <property type="match status" value="1"/>
</dbReference>
<proteinExistence type="predicted"/>
<sequence>MKAFRETLQLTQRDMAGLLGVSQAVITLYEKNNRNLPEAANRRLLLLTQAWLKNRKRKEPPPAAVLKTIQRQEEETTLQSINQAAALSFKIKRLNLQLAAMQGRYRCIVEKYLLVQSWQEQDLGKGPQLYLEVMKASLVAGLEACNPSKQMLMAIKIDTFRAMLKIIKKNCKEAVKAP</sequence>
<dbReference type="EMBL" id="CP015772">
    <property type="protein sequence ID" value="ANH82182.1"/>
    <property type="molecule type" value="Genomic_DNA"/>
</dbReference>
<name>A0A1A9I699_9BACT</name>
<gene>
    <name evidence="2" type="ORF">A8C56_15485</name>
</gene>
<dbReference type="SUPFAM" id="SSF47413">
    <property type="entry name" value="lambda repressor-like DNA-binding domains"/>
    <property type="match status" value="1"/>
</dbReference>